<dbReference type="GO" id="GO:0061504">
    <property type="term" value="P:cyclic threonylcarbamoyladenosine biosynthetic process"/>
    <property type="evidence" value="ECO:0007669"/>
    <property type="project" value="TreeGrafter"/>
</dbReference>
<dbReference type="Gene3D" id="3.40.50.720">
    <property type="entry name" value="NAD(P)-binding Rossmann-like Domain"/>
    <property type="match status" value="1"/>
</dbReference>
<keyword evidence="2" id="KW-0436">Ligase</keyword>
<dbReference type="PANTHER" id="PTHR43267">
    <property type="entry name" value="TRNA THREONYLCARBAMOYLADENOSINE DEHYDRATASE"/>
    <property type="match status" value="1"/>
</dbReference>
<proteinExistence type="predicted"/>
<dbReference type="EMBL" id="CP018632">
    <property type="protein sequence ID" value="ASJ71113.1"/>
    <property type="molecule type" value="Genomic_DNA"/>
</dbReference>
<dbReference type="InterPro" id="IPR000594">
    <property type="entry name" value="ThiF_NAD_FAD-bd"/>
</dbReference>
<evidence type="ECO:0000259" key="1">
    <source>
        <dbReference type="Pfam" id="PF00899"/>
    </source>
</evidence>
<reference evidence="2 3" key="1">
    <citation type="submission" date="2016-12" db="EMBL/GenBank/DDBJ databases">
        <authorList>
            <person name="Song W.-J."/>
            <person name="Kurnit D.M."/>
        </authorList>
    </citation>
    <scope>NUCLEOTIDE SEQUENCE [LARGE SCALE GENOMIC DNA]</scope>
    <source>
        <strain evidence="2 3">IMCC3135</strain>
    </source>
</reference>
<keyword evidence="3" id="KW-1185">Reference proteome</keyword>
<dbReference type="PANTHER" id="PTHR43267:SF1">
    <property type="entry name" value="TRNA THREONYLCARBAMOYLADENOSINE DEHYDRATASE"/>
    <property type="match status" value="1"/>
</dbReference>
<organism evidence="2 3">
    <name type="scientific">Granulosicoccus antarcticus IMCC3135</name>
    <dbReference type="NCBI Taxonomy" id="1192854"/>
    <lineage>
        <taxon>Bacteria</taxon>
        <taxon>Pseudomonadati</taxon>
        <taxon>Pseudomonadota</taxon>
        <taxon>Gammaproteobacteria</taxon>
        <taxon>Chromatiales</taxon>
        <taxon>Granulosicoccaceae</taxon>
        <taxon>Granulosicoccus</taxon>
    </lineage>
</organism>
<dbReference type="CDD" id="cd00755">
    <property type="entry name" value="YgdL_like"/>
    <property type="match status" value="1"/>
</dbReference>
<dbReference type="KEGG" id="gai:IMCC3135_05000"/>
<dbReference type="GO" id="GO:0008641">
    <property type="term" value="F:ubiquitin-like modifier activating enzyme activity"/>
    <property type="evidence" value="ECO:0007669"/>
    <property type="project" value="InterPro"/>
</dbReference>
<dbReference type="EC" id="6.1.-.-" evidence="2"/>
<dbReference type="NCBIfam" id="NF011696">
    <property type="entry name" value="PRK15116.1"/>
    <property type="match status" value="1"/>
</dbReference>
<dbReference type="SUPFAM" id="SSF69572">
    <property type="entry name" value="Activating enzymes of the ubiquitin-like proteins"/>
    <property type="match status" value="1"/>
</dbReference>
<dbReference type="Pfam" id="PF00899">
    <property type="entry name" value="ThiF"/>
    <property type="match status" value="1"/>
</dbReference>
<evidence type="ECO:0000313" key="3">
    <source>
        <dbReference type="Proteomes" id="UP000250079"/>
    </source>
</evidence>
<gene>
    <name evidence="2" type="primary">tcdA</name>
    <name evidence="2" type="ORF">IMCC3135_05000</name>
</gene>
<protein>
    <submittedName>
        <fullName evidence="2">tRNA threonylcarbamoyladenosine dehydratase</fullName>
        <ecNumber evidence="2">6.1.-.-</ecNumber>
    </submittedName>
</protein>
<dbReference type="AlphaFoldDB" id="A0A2Z2NJ55"/>
<dbReference type="Proteomes" id="UP000250079">
    <property type="component" value="Chromosome"/>
</dbReference>
<dbReference type="GO" id="GO:0061503">
    <property type="term" value="F:tRNA threonylcarbamoyladenosine dehydratase"/>
    <property type="evidence" value="ECO:0007669"/>
    <property type="project" value="TreeGrafter"/>
</dbReference>
<name>A0A2Z2NJ55_9GAMM</name>
<sequence length="270" mass="29416">MILPQMSSNSPDPAFGALSRLYGQQAYEYLSHLRICVVGIGGVGSWAVEALARTGVGHITMIDHDDVSTSNINRQLHALHTTVDQSKVEVMQERIHAINPQCDVAAEDDFLVEKNLETYLTRDFDVVIDAIDNIRFKAAMIAFCKRRKILIITTGGAGGRTDPLAVGVADLSRTWNDALAAKVRSRLRSDYGYTNNPKRRFGVECVYSSEQPVYPGADGQVTHAKPGVPGVRLDCDMGYGSVSFVTGTFGLVAASRAVNRALAQRLRTDS</sequence>
<evidence type="ECO:0000313" key="2">
    <source>
        <dbReference type="EMBL" id="ASJ71113.1"/>
    </source>
</evidence>
<dbReference type="InterPro" id="IPR045886">
    <property type="entry name" value="ThiF/MoeB/HesA"/>
</dbReference>
<accession>A0A2Z2NJ55</accession>
<feature type="domain" description="THIF-type NAD/FAD binding fold" evidence="1">
    <location>
        <begin position="21"/>
        <end position="257"/>
    </location>
</feature>
<dbReference type="InterPro" id="IPR035985">
    <property type="entry name" value="Ubiquitin-activating_enz"/>
</dbReference>